<dbReference type="EC" id="3.2.2.n1" evidence="2"/>
<reference evidence="7 8" key="1">
    <citation type="journal article" date="2018" name="Plant J.">
        <title>Genome sequences of Chlorella sorokiniana UTEX 1602 and Micractinium conductrix SAG 241.80: implications to maltose excretion by a green alga.</title>
        <authorList>
            <person name="Arriola M.B."/>
            <person name="Velmurugan N."/>
            <person name="Zhang Y."/>
            <person name="Plunkett M.H."/>
            <person name="Hondzo H."/>
            <person name="Barney B.M."/>
        </authorList>
    </citation>
    <scope>NUCLEOTIDE SEQUENCE [LARGE SCALE GENOMIC DNA]</scope>
    <source>
        <strain evidence="7 8">SAG 241.80</strain>
    </source>
</reference>
<evidence type="ECO:0000256" key="5">
    <source>
        <dbReference type="ARBA" id="ARBA00049153"/>
    </source>
</evidence>
<evidence type="ECO:0000256" key="4">
    <source>
        <dbReference type="ARBA" id="ARBA00047718"/>
    </source>
</evidence>
<dbReference type="NCBIfam" id="TIGR00730">
    <property type="entry name" value="Rossman fold protein, TIGR00730 family"/>
    <property type="match status" value="1"/>
</dbReference>
<keyword evidence="8" id="KW-1185">Reference proteome</keyword>
<evidence type="ECO:0000256" key="6">
    <source>
        <dbReference type="SAM" id="MobiDB-lite"/>
    </source>
</evidence>
<organism evidence="7 8">
    <name type="scientific">Micractinium conductrix</name>
    <dbReference type="NCBI Taxonomy" id="554055"/>
    <lineage>
        <taxon>Eukaryota</taxon>
        <taxon>Viridiplantae</taxon>
        <taxon>Chlorophyta</taxon>
        <taxon>core chlorophytes</taxon>
        <taxon>Trebouxiophyceae</taxon>
        <taxon>Chlorellales</taxon>
        <taxon>Chlorellaceae</taxon>
        <taxon>Chlorella clade</taxon>
        <taxon>Micractinium</taxon>
    </lineage>
</organism>
<comment type="similarity">
    <text evidence="1">Belongs to the LOG family.</text>
</comment>
<dbReference type="InterPro" id="IPR029058">
    <property type="entry name" value="AB_hydrolase_fold"/>
</dbReference>
<gene>
    <name evidence="7" type="ORF">C2E20_3286</name>
</gene>
<comment type="caution">
    <text evidence="7">The sequence shown here is derived from an EMBL/GenBank/DDBJ whole genome shotgun (WGS) entry which is preliminary data.</text>
</comment>
<dbReference type="GO" id="GO:0016020">
    <property type="term" value="C:membrane"/>
    <property type="evidence" value="ECO:0007669"/>
    <property type="project" value="InterPro"/>
</dbReference>
<dbReference type="Pfam" id="PF03641">
    <property type="entry name" value="Lysine_decarbox"/>
    <property type="match status" value="1"/>
</dbReference>
<dbReference type="Gene3D" id="3.40.50.1820">
    <property type="entry name" value="alpha/beta hydrolase"/>
    <property type="match status" value="1"/>
</dbReference>
<dbReference type="PANTHER" id="PTHR31223">
    <property type="entry name" value="LOG FAMILY PROTEIN YJL055W"/>
    <property type="match status" value="1"/>
</dbReference>
<dbReference type="SUPFAM" id="SSF53474">
    <property type="entry name" value="alpha/beta-Hydrolases"/>
    <property type="match status" value="1"/>
</dbReference>
<comment type="catalytic activity">
    <reaction evidence="5">
        <text>9-ribosyl-trans-zeatin 5'-phosphate + H2O = trans-zeatin + D-ribose 5-phosphate</text>
        <dbReference type="Rhea" id="RHEA:48564"/>
        <dbReference type="ChEBI" id="CHEBI:15377"/>
        <dbReference type="ChEBI" id="CHEBI:16522"/>
        <dbReference type="ChEBI" id="CHEBI:78346"/>
        <dbReference type="ChEBI" id="CHEBI:87947"/>
        <dbReference type="EC" id="3.2.2.n1"/>
    </reaction>
</comment>
<name>A0A2P6VHA6_9CHLO</name>
<protein>
    <recommendedName>
        <fullName evidence="2">cytokinin riboside 5'-monophosphate phosphoribohydrolase</fullName>
        <ecNumber evidence="2">3.2.2.n1</ecNumber>
    </recommendedName>
</protein>
<sequence>MLHRCGRNAEDFWPPSAACPQCIGMPEGVSIAKQALARGYALLAINSADRRVGPATRCWSWGPDAVAVRDIARAFREEHRLAQLPLFFTGCSSGGSLALRLPGLMEIDGVMPVAIGLDLAAFPLTDPKLKFPYPPLALVHFAKDANTMGKVAGMLGEMEKRGVPGADAQVVPFAITPDFFSRRNDMVSLRVSQELHAALQGLGVLNATGHFAEDKVPADQPPPWDAVLRDQLPRWLEAARAEQLALKNRTTLALALGAAGDPPLSIQEVAADAQAGADAAAADEDWNPNFSDSDGLSSASGGKDPYLSARVLEQQIKEEIAVAWASHTNLGDYTAAALEWLEHCGRPSFYNLQQRLAAQEPAALSPPPTGVAVAASTVTEEWLQATGVPLLNAMQQCASLSQAAVLAVQVAGTVVVGTLAGRALLRFLDKQVSRSRVAQASPGALSSMGEASWSARALLSSLLHQAQASLGGGALGMLCQRGFLPPSMRAQSSRHVSLGPVAPAGRHAGRGRRGRRALRHVTQFMQDEAEEVVLLLIAFTLLEFKNRLVAHVQGWLMADDDRTNDDVVGLVGAAGTFASALIWGGCAVVTLANYGVNLRPLLASLGASSLVVGIAAQSMLRNLAAGITLYATRPFSLGDRVVLWSVGGMCVVEGYIAAVHPTRTVIAKELPGHGTDGMLASAAPVSFFFVNNGDIVESMIVENKSRAPPTPLGVGPASARAAMAGSSDAAPEAAPRQIKKIAVFCGASSGTSPEYVAAAKALGEEMARRGIGLVYGGGNVGLMGAVAEAVGAGLGPEAVLGVIPAALEPREISGTTVGEIRVVKTMHERKAMMFEEADAFVTIPGGFGTLDETLEITTWQQLGFHAKPVGVLNVRGFFDGLLAFLDHATSEGFIRPASRAILIAANTPRELIDALAAYQPPPSLITLASQGALGLHMRGSWLPPTMCRGGLLKPSFAPANLLSVAECQEWDELAGWLLEAEDSEWSDEPSGCAALPPLATAAAACGPAASDASRLFAAASPSRGAPAHPGSCSAFPSNGSAGCGSGVHKRGAEVPACELHAASRAWPLAATVSRHRY</sequence>
<dbReference type="SUPFAM" id="SSF82861">
    <property type="entry name" value="Mechanosensitive channel protein MscS (YggB), transmembrane region"/>
    <property type="match status" value="1"/>
</dbReference>
<dbReference type="OrthoDB" id="10022521at2759"/>
<keyword evidence="3" id="KW-0203">Cytokinin biosynthesis</keyword>
<evidence type="ECO:0000313" key="8">
    <source>
        <dbReference type="Proteomes" id="UP000239649"/>
    </source>
</evidence>
<evidence type="ECO:0000256" key="3">
    <source>
        <dbReference type="ARBA" id="ARBA00022712"/>
    </source>
</evidence>
<dbReference type="InterPro" id="IPR005269">
    <property type="entry name" value="LOG"/>
</dbReference>
<dbReference type="InterPro" id="IPR011014">
    <property type="entry name" value="MscS_channel_TM-2"/>
</dbReference>
<feature type="region of interest" description="Disordered" evidence="6">
    <location>
        <begin position="276"/>
        <end position="301"/>
    </location>
</feature>
<dbReference type="PANTHER" id="PTHR31223:SF70">
    <property type="entry name" value="LOG FAMILY PROTEIN YJL055W"/>
    <property type="match status" value="1"/>
</dbReference>
<dbReference type="GO" id="GO:0009691">
    <property type="term" value="P:cytokinin biosynthetic process"/>
    <property type="evidence" value="ECO:0007669"/>
    <property type="project" value="UniProtKB-KW"/>
</dbReference>
<dbReference type="Proteomes" id="UP000239649">
    <property type="component" value="Unassembled WGS sequence"/>
</dbReference>
<accession>A0A2P6VHA6</accession>
<dbReference type="SUPFAM" id="SSF102405">
    <property type="entry name" value="MCP/YpsA-like"/>
    <property type="match status" value="1"/>
</dbReference>
<feature type="compositionally biased region" description="Low complexity" evidence="6">
    <location>
        <begin position="291"/>
        <end position="301"/>
    </location>
</feature>
<dbReference type="GO" id="GO:0016799">
    <property type="term" value="F:hydrolase activity, hydrolyzing N-glycosyl compounds"/>
    <property type="evidence" value="ECO:0007669"/>
    <property type="project" value="TreeGrafter"/>
</dbReference>
<dbReference type="GO" id="GO:0005634">
    <property type="term" value="C:nucleus"/>
    <property type="evidence" value="ECO:0007669"/>
    <property type="project" value="TreeGrafter"/>
</dbReference>
<dbReference type="GO" id="GO:0005829">
    <property type="term" value="C:cytosol"/>
    <property type="evidence" value="ECO:0007669"/>
    <property type="project" value="TreeGrafter"/>
</dbReference>
<dbReference type="EMBL" id="LHPF02000007">
    <property type="protein sequence ID" value="PSC73469.1"/>
    <property type="molecule type" value="Genomic_DNA"/>
</dbReference>
<comment type="catalytic activity">
    <reaction evidence="4">
        <text>N(6)-(dimethylallyl)adenosine 5'-phosphate + H2O = N(6)-dimethylallyladenine + D-ribose 5-phosphate</text>
        <dbReference type="Rhea" id="RHEA:48560"/>
        <dbReference type="ChEBI" id="CHEBI:15377"/>
        <dbReference type="ChEBI" id="CHEBI:17660"/>
        <dbReference type="ChEBI" id="CHEBI:57526"/>
        <dbReference type="ChEBI" id="CHEBI:78346"/>
        <dbReference type="EC" id="3.2.2.n1"/>
    </reaction>
</comment>
<dbReference type="Gene3D" id="3.40.50.450">
    <property type="match status" value="1"/>
</dbReference>
<evidence type="ECO:0000313" key="7">
    <source>
        <dbReference type="EMBL" id="PSC73469.1"/>
    </source>
</evidence>
<evidence type="ECO:0000256" key="2">
    <source>
        <dbReference type="ARBA" id="ARBA00012205"/>
    </source>
</evidence>
<dbReference type="InterPro" id="IPR031100">
    <property type="entry name" value="LOG_fam"/>
</dbReference>
<proteinExistence type="inferred from homology"/>
<dbReference type="STRING" id="554055.A0A2P6VHA6"/>
<dbReference type="AlphaFoldDB" id="A0A2P6VHA6"/>
<evidence type="ECO:0000256" key="1">
    <source>
        <dbReference type="ARBA" id="ARBA00006763"/>
    </source>
</evidence>
<dbReference type="Gene3D" id="1.10.287.1260">
    <property type="match status" value="1"/>
</dbReference>